<dbReference type="AlphaFoldDB" id="A0AA88I9A4"/>
<comment type="caution">
    <text evidence="2">The sequence shown here is derived from an EMBL/GenBank/DDBJ whole genome shotgun (WGS) entry which is preliminary data.</text>
</comment>
<accession>A0AA88I9A4</accession>
<gene>
    <name evidence="2" type="ORF">QYM36_007448</name>
</gene>
<evidence type="ECO:0000313" key="3">
    <source>
        <dbReference type="Proteomes" id="UP001187531"/>
    </source>
</evidence>
<evidence type="ECO:0000256" key="1">
    <source>
        <dbReference type="SAM" id="MobiDB-lite"/>
    </source>
</evidence>
<dbReference type="EMBL" id="JAVRJZ010000001">
    <property type="protein sequence ID" value="KAK2726610.1"/>
    <property type="molecule type" value="Genomic_DNA"/>
</dbReference>
<organism evidence="2 3">
    <name type="scientific">Artemia franciscana</name>
    <name type="common">Brine shrimp</name>
    <name type="synonym">Artemia sanfranciscana</name>
    <dbReference type="NCBI Taxonomy" id="6661"/>
    <lineage>
        <taxon>Eukaryota</taxon>
        <taxon>Metazoa</taxon>
        <taxon>Ecdysozoa</taxon>
        <taxon>Arthropoda</taxon>
        <taxon>Crustacea</taxon>
        <taxon>Branchiopoda</taxon>
        <taxon>Anostraca</taxon>
        <taxon>Artemiidae</taxon>
        <taxon>Artemia</taxon>
    </lineage>
</organism>
<feature type="compositionally biased region" description="Polar residues" evidence="1">
    <location>
        <begin position="1"/>
        <end position="10"/>
    </location>
</feature>
<feature type="region of interest" description="Disordered" evidence="1">
    <location>
        <begin position="1"/>
        <end position="142"/>
    </location>
</feature>
<evidence type="ECO:0000313" key="2">
    <source>
        <dbReference type="EMBL" id="KAK2726610.1"/>
    </source>
</evidence>
<name>A0AA88I9A4_ARTSF</name>
<feature type="compositionally biased region" description="Basic and acidic residues" evidence="1">
    <location>
        <begin position="82"/>
        <end position="95"/>
    </location>
</feature>
<dbReference type="Proteomes" id="UP001187531">
    <property type="component" value="Unassembled WGS sequence"/>
</dbReference>
<protein>
    <submittedName>
        <fullName evidence="2">Uncharacterized protein</fullName>
    </submittedName>
</protein>
<reference evidence="2" key="1">
    <citation type="submission" date="2023-07" db="EMBL/GenBank/DDBJ databases">
        <title>Chromosome-level genome assembly of Artemia franciscana.</title>
        <authorList>
            <person name="Jo E."/>
        </authorList>
    </citation>
    <scope>NUCLEOTIDE SEQUENCE</scope>
    <source>
        <tissue evidence="2">Whole body</tissue>
    </source>
</reference>
<sequence length="142" mass="14906">MSKQSKTKNVGSAEEAVKLSKEIGGANEPRGPQFVPSGGNEGMESVYTSDTIPTGGGYSRTTKNDEILDIKQTNPSESHFLPGDEHLGERFKASKDLASGGGGYVQTSEGIIGSAMGGPGKGFQKEQIGTSGIQRDDVERNQ</sequence>
<keyword evidence="3" id="KW-1185">Reference proteome</keyword>
<proteinExistence type="predicted"/>